<dbReference type="Pfam" id="PF10328">
    <property type="entry name" value="7TM_GPCR_Srx"/>
    <property type="match status" value="1"/>
</dbReference>
<keyword evidence="1" id="KW-0472">Membrane</keyword>
<proteinExistence type="predicted"/>
<reference evidence="5" key="1">
    <citation type="submission" date="2016-06" db="UniProtKB">
        <authorList>
            <consortium name="WormBaseParasite"/>
        </authorList>
    </citation>
    <scope>IDENTIFICATION</scope>
</reference>
<keyword evidence="1" id="KW-0812">Transmembrane</keyword>
<dbReference type="AlphaFoldDB" id="A0A182EW48"/>
<evidence type="ECO:0000256" key="1">
    <source>
        <dbReference type="SAM" id="Phobius"/>
    </source>
</evidence>
<reference evidence="3 4" key="2">
    <citation type="submission" date="2018-08" db="EMBL/GenBank/DDBJ databases">
        <authorList>
            <person name="Laetsch R D."/>
            <person name="Stevens L."/>
            <person name="Kumar S."/>
            <person name="Blaxter L. M."/>
        </authorList>
    </citation>
    <scope>NUCLEOTIDE SEQUENCE [LARGE SCALE GENOMIC DNA]</scope>
</reference>
<protein>
    <submittedName>
        <fullName evidence="5">7TM_GPCR_Srx domain-containing protein</fullName>
    </submittedName>
</protein>
<dbReference type="Proteomes" id="UP000271087">
    <property type="component" value="Unassembled WGS sequence"/>
</dbReference>
<sequence>TLRRNRMSTRGAIKEKELLFFKQSCILGLLYFSCVMIFNGMPYFFTSKWLLFISSTITWILTQSLDG</sequence>
<keyword evidence="1" id="KW-1133">Transmembrane helix</keyword>
<accession>A0A182EW48</accession>
<evidence type="ECO:0000313" key="5">
    <source>
        <dbReference type="WBParaSite" id="nOo.2.0.1.t12394-RA"/>
    </source>
</evidence>
<dbReference type="OrthoDB" id="5827382at2759"/>
<feature type="transmembrane region" description="Helical" evidence="1">
    <location>
        <begin position="20"/>
        <end position="38"/>
    </location>
</feature>
<keyword evidence="4" id="KW-1185">Reference proteome</keyword>
<feature type="domain" description="7TM GPCR serpentine receptor class x (Srx)" evidence="2">
    <location>
        <begin position="12"/>
        <end position="67"/>
    </location>
</feature>
<evidence type="ECO:0000259" key="2">
    <source>
        <dbReference type="Pfam" id="PF10328"/>
    </source>
</evidence>
<dbReference type="EMBL" id="UYRW01010517">
    <property type="protein sequence ID" value="VDM98873.1"/>
    <property type="molecule type" value="Genomic_DNA"/>
</dbReference>
<dbReference type="InterPro" id="IPR019430">
    <property type="entry name" value="7TM_GPCR_serpentine_rcpt_Srx"/>
</dbReference>
<evidence type="ECO:0000313" key="4">
    <source>
        <dbReference type="Proteomes" id="UP000271087"/>
    </source>
</evidence>
<name>A0A182EW48_ONCOC</name>
<organism evidence="5">
    <name type="scientific">Onchocerca ochengi</name>
    <name type="common">Filarial nematode worm</name>
    <dbReference type="NCBI Taxonomy" id="42157"/>
    <lineage>
        <taxon>Eukaryota</taxon>
        <taxon>Metazoa</taxon>
        <taxon>Ecdysozoa</taxon>
        <taxon>Nematoda</taxon>
        <taxon>Chromadorea</taxon>
        <taxon>Rhabditida</taxon>
        <taxon>Spirurina</taxon>
        <taxon>Spiruromorpha</taxon>
        <taxon>Filarioidea</taxon>
        <taxon>Onchocercidae</taxon>
        <taxon>Onchocerca</taxon>
    </lineage>
</organism>
<evidence type="ECO:0000313" key="3">
    <source>
        <dbReference type="EMBL" id="VDM98873.1"/>
    </source>
</evidence>
<gene>
    <name evidence="3" type="ORF">NOO_LOCUS12394</name>
</gene>
<dbReference type="WBParaSite" id="nOo.2.0.1.t12394-RA">
    <property type="protein sequence ID" value="nOo.2.0.1.t12394-RA"/>
    <property type="gene ID" value="nOo.2.0.1.g12394"/>
</dbReference>